<dbReference type="OrthoDB" id="3253623at2759"/>
<dbReference type="EMBL" id="KL198011">
    <property type="protein sequence ID" value="KDQ25086.1"/>
    <property type="molecule type" value="Genomic_DNA"/>
</dbReference>
<dbReference type="STRING" id="1137138.A0A067NN89"/>
<protein>
    <submittedName>
        <fullName evidence="2">Uncharacterized protein</fullName>
    </submittedName>
</protein>
<proteinExistence type="predicted"/>
<keyword evidence="1" id="KW-0472">Membrane</keyword>
<evidence type="ECO:0000313" key="2">
    <source>
        <dbReference type="EMBL" id="KDQ25086.1"/>
    </source>
</evidence>
<accession>A0A067NN89</accession>
<dbReference type="AlphaFoldDB" id="A0A067NN89"/>
<dbReference type="Proteomes" id="UP000027073">
    <property type="component" value="Unassembled WGS sequence"/>
</dbReference>
<evidence type="ECO:0000313" key="3">
    <source>
        <dbReference type="Proteomes" id="UP000027073"/>
    </source>
</evidence>
<name>A0A067NN89_PLEO1</name>
<sequence length="92" mass="9921">HFAAPLIDIQPLHQIVMLTAVVFSVILGASRRGCHWLFNMARYTVQTAALEALQASSPNDLPIVGSASEAFNLQPKSTVYAVCPSCHSVFPP</sequence>
<feature type="non-terminal residue" evidence="2">
    <location>
        <position position="1"/>
    </location>
</feature>
<keyword evidence="1" id="KW-0812">Transmembrane</keyword>
<organism evidence="2 3">
    <name type="scientific">Pleurotus ostreatus (strain PC15)</name>
    <name type="common">Oyster mushroom</name>
    <dbReference type="NCBI Taxonomy" id="1137138"/>
    <lineage>
        <taxon>Eukaryota</taxon>
        <taxon>Fungi</taxon>
        <taxon>Dikarya</taxon>
        <taxon>Basidiomycota</taxon>
        <taxon>Agaricomycotina</taxon>
        <taxon>Agaricomycetes</taxon>
        <taxon>Agaricomycetidae</taxon>
        <taxon>Agaricales</taxon>
        <taxon>Pleurotineae</taxon>
        <taxon>Pleurotaceae</taxon>
        <taxon>Pleurotus</taxon>
    </lineage>
</organism>
<dbReference type="InParanoid" id="A0A067NN89"/>
<reference evidence="3" key="1">
    <citation type="journal article" date="2014" name="Proc. Natl. Acad. Sci. U.S.A.">
        <title>Extensive sampling of basidiomycete genomes demonstrates inadequacy of the white-rot/brown-rot paradigm for wood decay fungi.</title>
        <authorList>
            <person name="Riley R."/>
            <person name="Salamov A.A."/>
            <person name="Brown D.W."/>
            <person name="Nagy L.G."/>
            <person name="Floudas D."/>
            <person name="Held B.W."/>
            <person name="Levasseur A."/>
            <person name="Lombard V."/>
            <person name="Morin E."/>
            <person name="Otillar R."/>
            <person name="Lindquist E.A."/>
            <person name="Sun H."/>
            <person name="LaButti K.M."/>
            <person name="Schmutz J."/>
            <person name="Jabbour D."/>
            <person name="Luo H."/>
            <person name="Baker S.E."/>
            <person name="Pisabarro A.G."/>
            <person name="Walton J.D."/>
            <person name="Blanchette R.A."/>
            <person name="Henrissat B."/>
            <person name="Martin F."/>
            <person name="Cullen D."/>
            <person name="Hibbett D.S."/>
            <person name="Grigoriev I.V."/>
        </authorList>
    </citation>
    <scope>NUCLEOTIDE SEQUENCE [LARGE SCALE GENOMIC DNA]</scope>
    <source>
        <strain evidence="3">PC15</strain>
    </source>
</reference>
<gene>
    <name evidence="2" type="ORF">PLEOSDRAFT_1015978</name>
</gene>
<feature type="non-terminal residue" evidence="2">
    <location>
        <position position="92"/>
    </location>
</feature>
<keyword evidence="1" id="KW-1133">Transmembrane helix</keyword>
<dbReference type="HOGENOM" id="CLU_2419095_0_0_1"/>
<evidence type="ECO:0000256" key="1">
    <source>
        <dbReference type="SAM" id="Phobius"/>
    </source>
</evidence>
<feature type="transmembrane region" description="Helical" evidence="1">
    <location>
        <begin position="12"/>
        <end position="30"/>
    </location>
</feature>